<dbReference type="PIRSF" id="PIRSF000138">
    <property type="entry name" value="Al-hdrx_acd_dh"/>
    <property type="match status" value="1"/>
</dbReference>
<dbReference type="Pfam" id="PF01070">
    <property type="entry name" value="FMN_dh"/>
    <property type="match status" value="1"/>
</dbReference>
<comment type="similarity">
    <text evidence="5">Belongs to the FMN-dependent alpha-hydroxy acid dehydrogenase family.</text>
</comment>
<dbReference type="PROSITE" id="PS00557">
    <property type="entry name" value="FMN_HYDROXY_ACID_DH_1"/>
    <property type="match status" value="1"/>
</dbReference>
<evidence type="ECO:0000256" key="5">
    <source>
        <dbReference type="ARBA" id="ARBA00024042"/>
    </source>
</evidence>
<sequence length="355" mass="37385">MTDIGRWMDGLQERAAEVLPEDVYAYFRRGTGRGMSVAEATSAWDQFRFRARLLRDVSTCDASTTVLGTPVRTPVLVAPSTLQRKAHPDGEAATARGVAAAGSLLAVTSNTAVPFADLVPSGAPWWVQVYVARDPVLTIETLERALAAGARAVVLTADTPPVNGSRGQRGTQVDDFIGPEDLYGNVTGIPSPEAAERAPDLTLDVIGWLRERARGLPIVVKGVLRGDDARELVAAGASGLIVSNHGGRQLDGLVPTAWALPEVVDAVAGTGAEVYADGGLRRGTHILAALALGARAVFIGRPVLWALTVRGAAGVTRLIDDLTDELVEAMSLTGTPSVLELTRDLLWAAPRPPLD</sequence>
<dbReference type="InterPro" id="IPR013785">
    <property type="entry name" value="Aldolase_TIM"/>
</dbReference>
<dbReference type="InterPro" id="IPR000262">
    <property type="entry name" value="FMN-dep_DH"/>
</dbReference>
<organism evidence="7 8">
    <name type="scientific">Streptomyces mirabilis</name>
    <dbReference type="NCBI Taxonomy" id="68239"/>
    <lineage>
        <taxon>Bacteria</taxon>
        <taxon>Bacillati</taxon>
        <taxon>Actinomycetota</taxon>
        <taxon>Actinomycetes</taxon>
        <taxon>Kitasatosporales</taxon>
        <taxon>Streptomycetaceae</taxon>
        <taxon>Streptomyces</taxon>
    </lineage>
</organism>
<evidence type="ECO:0000313" key="8">
    <source>
        <dbReference type="Proteomes" id="UP001257627"/>
    </source>
</evidence>
<feature type="domain" description="FMN hydroxy acid dehydrogenase" evidence="6">
    <location>
        <begin position="1"/>
        <end position="351"/>
    </location>
</feature>
<dbReference type="PANTHER" id="PTHR10578">
    <property type="entry name" value="S -2-HYDROXY-ACID OXIDASE-RELATED"/>
    <property type="match status" value="1"/>
</dbReference>
<dbReference type="InterPro" id="IPR008259">
    <property type="entry name" value="FMN_hydac_DH_AS"/>
</dbReference>
<dbReference type="Proteomes" id="UP001257627">
    <property type="component" value="Unassembled WGS sequence"/>
</dbReference>
<dbReference type="InterPro" id="IPR037396">
    <property type="entry name" value="FMN_HAD"/>
</dbReference>
<evidence type="ECO:0000313" key="7">
    <source>
        <dbReference type="EMBL" id="MDU8997598.1"/>
    </source>
</evidence>
<keyword evidence="2" id="KW-0285">Flavoprotein</keyword>
<dbReference type="EMBL" id="JARAKF010000001">
    <property type="protein sequence ID" value="MDU8997598.1"/>
    <property type="molecule type" value="Genomic_DNA"/>
</dbReference>
<evidence type="ECO:0000259" key="6">
    <source>
        <dbReference type="PROSITE" id="PS51349"/>
    </source>
</evidence>
<keyword evidence="4" id="KW-0560">Oxidoreductase</keyword>
<evidence type="ECO:0000256" key="2">
    <source>
        <dbReference type="ARBA" id="ARBA00022630"/>
    </source>
</evidence>
<reference evidence="7 8" key="1">
    <citation type="submission" date="2023-02" db="EMBL/GenBank/DDBJ databases">
        <authorList>
            <person name="Maleckis M."/>
        </authorList>
    </citation>
    <scope>NUCLEOTIDE SEQUENCE [LARGE SCALE GENOMIC DNA]</scope>
    <source>
        <strain evidence="7 8">P8-A2</strain>
    </source>
</reference>
<dbReference type="RefSeq" id="WP_097284570.1">
    <property type="nucleotide sequence ID" value="NZ_CP107955.1"/>
</dbReference>
<dbReference type="SMART" id="SM01240">
    <property type="entry name" value="IMPDH"/>
    <property type="match status" value="1"/>
</dbReference>
<dbReference type="PANTHER" id="PTHR10578:SF107">
    <property type="entry name" value="2-HYDROXYACID OXIDASE 1"/>
    <property type="match status" value="1"/>
</dbReference>
<dbReference type="InterPro" id="IPR012133">
    <property type="entry name" value="Alpha-hydoxy_acid_DH_FMN"/>
</dbReference>
<keyword evidence="8" id="KW-1185">Reference proteome</keyword>
<gene>
    <name evidence="7" type="ORF">PU648_35710</name>
</gene>
<dbReference type="PROSITE" id="PS51349">
    <property type="entry name" value="FMN_HYDROXY_ACID_DH_2"/>
    <property type="match status" value="1"/>
</dbReference>
<dbReference type="SUPFAM" id="SSF51395">
    <property type="entry name" value="FMN-linked oxidoreductases"/>
    <property type="match status" value="1"/>
</dbReference>
<evidence type="ECO:0000256" key="3">
    <source>
        <dbReference type="ARBA" id="ARBA00022643"/>
    </source>
</evidence>
<dbReference type="Gene3D" id="3.20.20.70">
    <property type="entry name" value="Aldolase class I"/>
    <property type="match status" value="1"/>
</dbReference>
<name>A0ABU3UUU1_9ACTN</name>
<accession>A0ABU3UUU1</accession>
<proteinExistence type="inferred from homology"/>
<protein>
    <submittedName>
        <fullName evidence="7">Alpha-hydroxy acid oxidase</fullName>
    </submittedName>
</protein>
<evidence type="ECO:0000256" key="4">
    <source>
        <dbReference type="ARBA" id="ARBA00023002"/>
    </source>
</evidence>
<keyword evidence="3" id="KW-0288">FMN</keyword>
<comment type="cofactor">
    <cofactor evidence="1">
        <name>FMN</name>
        <dbReference type="ChEBI" id="CHEBI:58210"/>
    </cofactor>
</comment>
<dbReference type="CDD" id="cd02809">
    <property type="entry name" value="alpha_hydroxyacid_oxid_FMN"/>
    <property type="match status" value="1"/>
</dbReference>
<comment type="caution">
    <text evidence="7">The sequence shown here is derived from an EMBL/GenBank/DDBJ whole genome shotgun (WGS) entry which is preliminary data.</text>
</comment>
<evidence type="ECO:0000256" key="1">
    <source>
        <dbReference type="ARBA" id="ARBA00001917"/>
    </source>
</evidence>